<organism evidence="4 5">
    <name type="scientific">Flavobacterium alkalisoli</name>
    <dbReference type="NCBI Taxonomy" id="2602769"/>
    <lineage>
        <taxon>Bacteria</taxon>
        <taxon>Pseudomonadati</taxon>
        <taxon>Bacteroidota</taxon>
        <taxon>Flavobacteriia</taxon>
        <taxon>Flavobacteriales</taxon>
        <taxon>Flavobacteriaceae</taxon>
        <taxon>Flavobacterium</taxon>
    </lineage>
</organism>
<gene>
    <name evidence="4" type="ORF">FUA48_09430</name>
</gene>
<feature type="signal peptide" evidence="3">
    <location>
        <begin position="1"/>
        <end position="24"/>
    </location>
</feature>
<dbReference type="SUPFAM" id="SSF48452">
    <property type="entry name" value="TPR-like"/>
    <property type="match status" value="2"/>
</dbReference>
<keyword evidence="2" id="KW-0812">Transmembrane</keyword>
<dbReference type="SMART" id="SM00028">
    <property type="entry name" value="TPR"/>
    <property type="match status" value="4"/>
</dbReference>
<evidence type="ECO:0000313" key="5">
    <source>
        <dbReference type="Proteomes" id="UP000321222"/>
    </source>
</evidence>
<reference evidence="4 5" key="1">
    <citation type="submission" date="2019-08" db="EMBL/GenBank/DDBJ databases">
        <title>Flavobacterium alkalisoli sp. nov., isolated from rhizosphere soil of Suaeda salsa.</title>
        <authorList>
            <person name="Sun J.-Q."/>
            <person name="Xu L."/>
        </authorList>
    </citation>
    <scope>NUCLEOTIDE SEQUENCE [LARGE SCALE GENOMIC DNA]</scope>
    <source>
        <strain evidence="4 5">XS-5</strain>
    </source>
</reference>
<evidence type="ECO:0000256" key="3">
    <source>
        <dbReference type="SAM" id="SignalP"/>
    </source>
</evidence>
<name>A0A5B9FVN6_9FLAO</name>
<feature type="coiled-coil region" evidence="1">
    <location>
        <begin position="301"/>
        <end position="332"/>
    </location>
</feature>
<dbReference type="Proteomes" id="UP000321222">
    <property type="component" value="Chromosome"/>
</dbReference>
<evidence type="ECO:0008006" key="6">
    <source>
        <dbReference type="Google" id="ProtNLM"/>
    </source>
</evidence>
<keyword evidence="5" id="KW-1185">Reference proteome</keyword>
<keyword evidence="2" id="KW-1133">Transmembrane helix</keyword>
<accession>A0A5B9FVN6</accession>
<evidence type="ECO:0000256" key="2">
    <source>
        <dbReference type="SAM" id="Phobius"/>
    </source>
</evidence>
<dbReference type="InterPro" id="IPR019734">
    <property type="entry name" value="TPR_rpt"/>
</dbReference>
<protein>
    <recommendedName>
        <fullName evidence="6">Tetratricopeptide repeat protein</fullName>
    </recommendedName>
</protein>
<dbReference type="InterPro" id="IPR011990">
    <property type="entry name" value="TPR-like_helical_dom_sf"/>
</dbReference>
<sequence length="379" mass="43195">MLKNNLQKAAVALCLLFMCFRVSAQVNLDSLKTEINLMVYNNPEEAIRKAKEAYPLIKEDDTTLKITYLLTIANAYAILKKHDEVMETALQAKNIADTKGTPLNKIQVLGFIAGEYRRLQLNDKALVYINQAEKIYKTATIPDSLKYFGGNILFVKGLIQKDNLGCEYALPYFNEAAQIFKADTQRKINAVSFCIASNNAGDCYIQLNDLEAAKENFTETIKYAESVNATQGAAYGKMGLSRVLKREGNYKEAVALLNEVLDEVKNLNDASMKSQLYRELSEDYLSIEDFEKHEYYNKLALEEEKKLSDEEKKSLNKVANKISVENKKSEQEQSKKLTLIIVAISFLLLVILLIMFLKIRKKRRSLEQKRSDMEDNQKK</sequence>
<dbReference type="EMBL" id="CP042831">
    <property type="protein sequence ID" value="QEE49798.1"/>
    <property type="molecule type" value="Genomic_DNA"/>
</dbReference>
<dbReference type="KEGG" id="fak:FUA48_09430"/>
<evidence type="ECO:0000313" key="4">
    <source>
        <dbReference type="EMBL" id="QEE49798.1"/>
    </source>
</evidence>
<feature type="transmembrane region" description="Helical" evidence="2">
    <location>
        <begin position="337"/>
        <end position="357"/>
    </location>
</feature>
<dbReference type="Gene3D" id="1.25.40.10">
    <property type="entry name" value="Tetratricopeptide repeat domain"/>
    <property type="match status" value="2"/>
</dbReference>
<dbReference type="OrthoDB" id="1235397at2"/>
<keyword evidence="1" id="KW-0175">Coiled coil</keyword>
<dbReference type="AlphaFoldDB" id="A0A5B9FVN6"/>
<keyword evidence="3" id="KW-0732">Signal</keyword>
<keyword evidence="2" id="KW-0472">Membrane</keyword>
<evidence type="ECO:0000256" key="1">
    <source>
        <dbReference type="SAM" id="Coils"/>
    </source>
</evidence>
<dbReference type="RefSeq" id="WP_147583300.1">
    <property type="nucleotide sequence ID" value="NZ_CP042831.1"/>
</dbReference>
<proteinExistence type="predicted"/>
<feature type="chain" id="PRO_5022911393" description="Tetratricopeptide repeat protein" evidence="3">
    <location>
        <begin position="25"/>
        <end position="379"/>
    </location>
</feature>